<protein>
    <recommendedName>
        <fullName evidence="4">Integral membrane protein</fullName>
    </recommendedName>
</protein>
<dbReference type="RefSeq" id="WP_202541268.1">
    <property type="nucleotide sequence ID" value="NZ_BAAAYA010000012.1"/>
</dbReference>
<organism evidence="2 3">
    <name type="scientific">Streptomyces flavovirens</name>
    <dbReference type="NCBI Taxonomy" id="52258"/>
    <lineage>
        <taxon>Bacteria</taxon>
        <taxon>Bacillati</taxon>
        <taxon>Actinomycetota</taxon>
        <taxon>Actinomycetes</taxon>
        <taxon>Kitasatosporales</taxon>
        <taxon>Streptomycetaceae</taxon>
        <taxon>Streptomyces</taxon>
    </lineage>
</organism>
<evidence type="ECO:0000256" key="1">
    <source>
        <dbReference type="SAM" id="Phobius"/>
    </source>
</evidence>
<sequence>MPVTPSSEVTSVLWEPISSVVLGLVLSWVALRSLPGRLPSARAVFVTGALGSLFGAYLTHSTVGPGHVLAIPVGAVLVGAVTLSLLIRPRGRRPVRSVTAQ</sequence>
<keyword evidence="1" id="KW-1133">Transmembrane helix</keyword>
<feature type="transmembrane region" description="Helical" evidence="1">
    <location>
        <begin position="12"/>
        <end position="31"/>
    </location>
</feature>
<gene>
    <name evidence="2" type="ORF">ACFO3R_20445</name>
</gene>
<name>A0ABV8N728_9ACTN</name>
<comment type="caution">
    <text evidence="2">The sequence shown here is derived from an EMBL/GenBank/DDBJ whole genome shotgun (WGS) entry which is preliminary data.</text>
</comment>
<proteinExistence type="predicted"/>
<accession>A0ABV8N728</accession>
<evidence type="ECO:0008006" key="4">
    <source>
        <dbReference type="Google" id="ProtNLM"/>
    </source>
</evidence>
<feature type="transmembrane region" description="Helical" evidence="1">
    <location>
        <begin position="43"/>
        <end position="60"/>
    </location>
</feature>
<evidence type="ECO:0000313" key="3">
    <source>
        <dbReference type="Proteomes" id="UP001595871"/>
    </source>
</evidence>
<keyword evidence="3" id="KW-1185">Reference proteome</keyword>
<evidence type="ECO:0000313" key="2">
    <source>
        <dbReference type="EMBL" id="MFC4188733.1"/>
    </source>
</evidence>
<dbReference type="EMBL" id="JBHSCF010000033">
    <property type="protein sequence ID" value="MFC4188733.1"/>
    <property type="molecule type" value="Genomic_DNA"/>
</dbReference>
<keyword evidence="1" id="KW-0812">Transmembrane</keyword>
<dbReference type="Proteomes" id="UP001595871">
    <property type="component" value="Unassembled WGS sequence"/>
</dbReference>
<feature type="transmembrane region" description="Helical" evidence="1">
    <location>
        <begin position="66"/>
        <end position="87"/>
    </location>
</feature>
<reference evidence="3" key="1">
    <citation type="journal article" date="2019" name="Int. J. Syst. Evol. Microbiol.">
        <title>The Global Catalogue of Microorganisms (GCM) 10K type strain sequencing project: providing services to taxonomists for standard genome sequencing and annotation.</title>
        <authorList>
            <consortium name="The Broad Institute Genomics Platform"/>
            <consortium name="The Broad Institute Genome Sequencing Center for Infectious Disease"/>
            <person name="Wu L."/>
            <person name="Ma J."/>
        </authorList>
    </citation>
    <scope>NUCLEOTIDE SEQUENCE [LARGE SCALE GENOMIC DNA]</scope>
    <source>
        <strain evidence="3">CCM 3243</strain>
    </source>
</reference>
<keyword evidence="1" id="KW-0472">Membrane</keyword>